<gene>
    <name evidence="3" type="ORF">AB0H72_04345</name>
</gene>
<accession>A0ABV3F2P2</accession>
<sequence>MTFISVAPSVYYEAATICNSAAVAFFGVVRTQFGKLAYDTKDMAGSIGDGKTWAESYDQQTTDAYLLFKNLIGAIDNYADILIEAGYNHAIADYDGNGPAPERPVTPQPAFMTCPATPASAGGPGSGLVDDGLDLAAQIGVPIPDGDADKLGKAAACWNAMATDRATTDLASQLERAAVLFQAVTAPDASFIDEDLREMKSAAQELVAAFGDLAAACHDQEAAHRKQRSELAAVLEQMALDIGQDIAVDLVLYVGASVVTFGMGAAAVTAVRAGRYVQKVADYVGKLRKVLNDFKLKTVVFMKKPVSATGQRMQRIMDMVKRRGDEIGDRKVDAPGGKAPTPGTTEDSVNKKLTNYLLNRDHPVGGPKAKWFEQALGYTKENQADLERQIQFDPATAVETGTTQYGTKYNQTIPIVGANGKTIEVNFAWIKNEDGVVRLVTAIPAKK</sequence>
<feature type="region of interest" description="Disordered" evidence="1">
    <location>
        <begin position="327"/>
        <end position="348"/>
    </location>
</feature>
<dbReference type="Pfam" id="PF21814">
    <property type="entry name" value="DUF6883"/>
    <property type="match status" value="1"/>
</dbReference>
<name>A0ABV3F2P2_9NOCA</name>
<proteinExistence type="predicted"/>
<evidence type="ECO:0000259" key="2">
    <source>
        <dbReference type="Pfam" id="PF21814"/>
    </source>
</evidence>
<dbReference type="InterPro" id="IPR049250">
    <property type="entry name" value="DUF6883"/>
</dbReference>
<evidence type="ECO:0000313" key="4">
    <source>
        <dbReference type="Proteomes" id="UP001551658"/>
    </source>
</evidence>
<protein>
    <submittedName>
        <fullName evidence="3">DUF6883 domain-containing protein</fullName>
    </submittedName>
</protein>
<dbReference type="EMBL" id="JBFAIH010000002">
    <property type="protein sequence ID" value="MEV0361913.1"/>
    <property type="molecule type" value="Genomic_DNA"/>
</dbReference>
<reference evidence="3 4" key="1">
    <citation type="submission" date="2024-06" db="EMBL/GenBank/DDBJ databases">
        <title>The Natural Products Discovery Center: Release of the First 8490 Sequenced Strains for Exploring Actinobacteria Biosynthetic Diversity.</title>
        <authorList>
            <person name="Kalkreuter E."/>
            <person name="Kautsar S.A."/>
            <person name="Yang D."/>
            <person name="Bader C.D."/>
            <person name="Teijaro C.N."/>
            <person name="Fluegel L."/>
            <person name="Davis C.M."/>
            <person name="Simpson J.R."/>
            <person name="Lauterbach L."/>
            <person name="Steele A.D."/>
            <person name="Gui C."/>
            <person name="Meng S."/>
            <person name="Li G."/>
            <person name="Viehrig K."/>
            <person name="Ye F."/>
            <person name="Su P."/>
            <person name="Kiefer A.F."/>
            <person name="Nichols A."/>
            <person name="Cepeda A.J."/>
            <person name="Yan W."/>
            <person name="Fan B."/>
            <person name="Jiang Y."/>
            <person name="Adhikari A."/>
            <person name="Zheng C.-J."/>
            <person name="Schuster L."/>
            <person name="Cowan T.M."/>
            <person name="Smanski M.J."/>
            <person name="Chevrette M.G."/>
            <person name="De Carvalho L.P.S."/>
            <person name="Shen B."/>
        </authorList>
    </citation>
    <scope>NUCLEOTIDE SEQUENCE [LARGE SCALE GENOMIC DNA]</scope>
    <source>
        <strain evidence="3 4">NPDC050671</strain>
    </source>
</reference>
<dbReference type="Proteomes" id="UP001551658">
    <property type="component" value="Unassembled WGS sequence"/>
</dbReference>
<feature type="domain" description="DUF6883" evidence="2">
    <location>
        <begin position="350"/>
        <end position="445"/>
    </location>
</feature>
<evidence type="ECO:0000313" key="3">
    <source>
        <dbReference type="EMBL" id="MEV0361913.1"/>
    </source>
</evidence>
<organism evidence="3 4">
    <name type="scientific">Nocardia fusca</name>
    <dbReference type="NCBI Taxonomy" id="941183"/>
    <lineage>
        <taxon>Bacteria</taxon>
        <taxon>Bacillati</taxon>
        <taxon>Actinomycetota</taxon>
        <taxon>Actinomycetes</taxon>
        <taxon>Mycobacteriales</taxon>
        <taxon>Nocardiaceae</taxon>
        <taxon>Nocardia</taxon>
    </lineage>
</organism>
<dbReference type="RefSeq" id="WP_357973541.1">
    <property type="nucleotide sequence ID" value="NZ_JBFAIH010000002.1"/>
</dbReference>
<comment type="caution">
    <text evidence="3">The sequence shown here is derived from an EMBL/GenBank/DDBJ whole genome shotgun (WGS) entry which is preliminary data.</text>
</comment>
<evidence type="ECO:0000256" key="1">
    <source>
        <dbReference type="SAM" id="MobiDB-lite"/>
    </source>
</evidence>
<keyword evidence="4" id="KW-1185">Reference proteome</keyword>